<feature type="chain" id="PRO_5042265776" description="Transmembrane protein" evidence="1">
    <location>
        <begin position="29"/>
        <end position="85"/>
    </location>
</feature>
<evidence type="ECO:0000313" key="3">
    <source>
        <dbReference type="Proteomes" id="UP001285354"/>
    </source>
</evidence>
<evidence type="ECO:0000313" key="2">
    <source>
        <dbReference type="EMBL" id="KAK2629969.1"/>
    </source>
</evidence>
<organism evidence="2 3">
    <name type="scientific">Diplocarpon rosae</name>
    <dbReference type="NCBI Taxonomy" id="946125"/>
    <lineage>
        <taxon>Eukaryota</taxon>
        <taxon>Fungi</taxon>
        <taxon>Dikarya</taxon>
        <taxon>Ascomycota</taxon>
        <taxon>Pezizomycotina</taxon>
        <taxon>Leotiomycetes</taxon>
        <taxon>Helotiales</taxon>
        <taxon>Drepanopezizaceae</taxon>
        <taxon>Diplocarpon</taxon>
    </lineage>
</organism>
<keyword evidence="3" id="KW-1185">Reference proteome</keyword>
<evidence type="ECO:0008006" key="4">
    <source>
        <dbReference type="Google" id="ProtNLM"/>
    </source>
</evidence>
<feature type="signal peptide" evidence="1">
    <location>
        <begin position="1"/>
        <end position="28"/>
    </location>
</feature>
<evidence type="ECO:0000256" key="1">
    <source>
        <dbReference type="SAM" id="SignalP"/>
    </source>
</evidence>
<protein>
    <recommendedName>
        <fullName evidence="4">Transmembrane protein</fullName>
    </recommendedName>
</protein>
<keyword evidence="1" id="KW-0732">Signal</keyword>
<accession>A0AAD9T724</accession>
<name>A0AAD9T724_9HELO</name>
<gene>
    <name evidence="2" type="ORF">QTJ16_000789</name>
</gene>
<comment type="caution">
    <text evidence="2">The sequence shown here is derived from an EMBL/GenBank/DDBJ whole genome shotgun (WGS) entry which is preliminary data.</text>
</comment>
<dbReference type="Proteomes" id="UP001285354">
    <property type="component" value="Unassembled WGS sequence"/>
</dbReference>
<proteinExistence type="predicted"/>
<dbReference type="EMBL" id="JAUBYV010000001">
    <property type="protein sequence ID" value="KAK2629969.1"/>
    <property type="molecule type" value="Genomic_DNA"/>
</dbReference>
<dbReference type="AlphaFoldDB" id="A0AAD9T724"/>
<sequence length="85" mass="8513">MAFELTHAINLAVVSLTVLSLLICTASAASNGTFSKPPITSTTSTSNPSPTIMHVPAAAPRAHSGGNEVFAFMVAGLVGGLAFGL</sequence>
<reference evidence="2" key="1">
    <citation type="submission" date="2023-06" db="EMBL/GenBank/DDBJ databases">
        <title>Draft genome of Marssonina rosae.</title>
        <authorList>
            <person name="Cheng Q."/>
        </authorList>
    </citation>
    <scope>NUCLEOTIDE SEQUENCE</scope>
    <source>
        <strain evidence="2">R4</strain>
    </source>
</reference>